<protein>
    <submittedName>
        <fullName evidence="1">Uncharacterized protein</fullName>
    </submittedName>
</protein>
<dbReference type="AlphaFoldDB" id="A0A963Z887"/>
<dbReference type="EMBL" id="JAESVA010000015">
    <property type="protein sequence ID" value="MCB8883658.1"/>
    <property type="molecule type" value="Genomic_DNA"/>
</dbReference>
<keyword evidence="2" id="KW-1185">Reference proteome</keyword>
<evidence type="ECO:0000313" key="1">
    <source>
        <dbReference type="EMBL" id="MCB8883658.1"/>
    </source>
</evidence>
<proteinExistence type="predicted"/>
<organism evidence="1 2">
    <name type="scientific">Acidisoma cellulosilyticum</name>
    <dbReference type="NCBI Taxonomy" id="2802395"/>
    <lineage>
        <taxon>Bacteria</taxon>
        <taxon>Pseudomonadati</taxon>
        <taxon>Pseudomonadota</taxon>
        <taxon>Alphaproteobacteria</taxon>
        <taxon>Acetobacterales</taxon>
        <taxon>Acidocellaceae</taxon>
        <taxon>Acidisoma</taxon>
    </lineage>
</organism>
<dbReference type="RefSeq" id="WP_227310331.1">
    <property type="nucleotide sequence ID" value="NZ_JAESVA010000015.1"/>
</dbReference>
<name>A0A963Z887_9PROT</name>
<dbReference type="Proteomes" id="UP000721844">
    <property type="component" value="Unassembled WGS sequence"/>
</dbReference>
<gene>
    <name evidence="1" type="ORF">ACELLULO517_25640</name>
</gene>
<reference evidence="1 2" key="1">
    <citation type="journal article" date="2021" name="Microorganisms">
        <title>Acidisoma silvae sp. nov. and Acidisomacellulosilytica sp. nov., Two Acidophilic Bacteria Isolated from Decaying Wood, Hydrolyzing Cellulose and Producing Poly-3-hydroxybutyrate.</title>
        <authorList>
            <person name="Mieszkin S."/>
            <person name="Pouder E."/>
            <person name="Uroz S."/>
            <person name="Simon-Colin C."/>
            <person name="Alain K."/>
        </authorList>
    </citation>
    <scope>NUCLEOTIDE SEQUENCE [LARGE SCALE GENOMIC DNA]</scope>
    <source>
        <strain evidence="1 2">HW T5.17</strain>
    </source>
</reference>
<evidence type="ECO:0000313" key="2">
    <source>
        <dbReference type="Proteomes" id="UP000721844"/>
    </source>
</evidence>
<sequence length="93" mass="10196">MIANTNNGSAILIWVERGQTPTETAFRMGSPSSTPTYHLDIQTAVNEAMRILSSGLSLGREPWILSQGHLLGPDDIQLAHGRMPPHLSAMMHY</sequence>
<comment type="caution">
    <text evidence="1">The sequence shown here is derived from an EMBL/GenBank/DDBJ whole genome shotgun (WGS) entry which is preliminary data.</text>
</comment>
<accession>A0A963Z887</accession>